<accession>A0A0B8ZWB3</accession>
<feature type="domain" description="N-acetyltransferase" evidence="1">
    <location>
        <begin position="15"/>
        <end position="183"/>
    </location>
</feature>
<dbReference type="Pfam" id="PF13302">
    <property type="entry name" value="Acetyltransf_3"/>
    <property type="match status" value="1"/>
</dbReference>
<evidence type="ECO:0000259" key="1">
    <source>
        <dbReference type="PROSITE" id="PS51186"/>
    </source>
</evidence>
<dbReference type="PANTHER" id="PTHR43610:SF1">
    <property type="entry name" value="N-ACETYLTRANSFERASE DOMAIN-CONTAINING PROTEIN"/>
    <property type="match status" value="1"/>
</dbReference>
<dbReference type="InterPro" id="IPR016181">
    <property type="entry name" value="Acyl_CoA_acyltransferase"/>
</dbReference>
<evidence type="ECO:0000313" key="3">
    <source>
        <dbReference type="Proteomes" id="UP000031338"/>
    </source>
</evidence>
<dbReference type="SUPFAM" id="SSF55729">
    <property type="entry name" value="Acyl-CoA N-acyltransferases (Nat)"/>
    <property type="match status" value="1"/>
</dbReference>
<dbReference type="STRING" id="48936.NJ75_04122"/>
<evidence type="ECO:0000313" key="2">
    <source>
        <dbReference type="EMBL" id="KHS42561.1"/>
    </source>
</evidence>
<keyword evidence="2" id="KW-0808">Transferase</keyword>
<dbReference type="RefSeq" id="WP_039337762.1">
    <property type="nucleotide sequence ID" value="NZ_JRVC01000028.1"/>
</dbReference>
<dbReference type="Proteomes" id="UP000031338">
    <property type="component" value="Unassembled WGS sequence"/>
</dbReference>
<dbReference type="AlphaFoldDB" id="A0A0B8ZWB3"/>
<name>A0A0B8ZWB3_9SPHN</name>
<dbReference type="GO" id="GO:0016747">
    <property type="term" value="F:acyltransferase activity, transferring groups other than amino-acyl groups"/>
    <property type="evidence" value="ECO:0007669"/>
    <property type="project" value="InterPro"/>
</dbReference>
<sequence length="183" mass="20795">MSGDGLYVRLADGDLRLEPLREDHREGLRRACAQDDEIWDVYPFSYRGDAFDPQFDSLLNSAPQRRPYAVFSGEVLVGMTAWIEHGAPGWSIEIGNSYIVPSVRGTGLNGRLKRLMIDHAFACGLERVAFKVDTMNLRSQAAVRKVGGVQEGVMRHERRTWTGRLRDTVLFSILRHDWMSKTK</sequence>
<dbReference type="PROSITE" id="PS51186">
    <property type="entry name" value="GNAT"/>
    <property type="match status" value="1"/>
</dbReference>
<proteinExistence type="predicted"/>
<dbReference type="Gene3D" id="3.40.630.30">
    <property type="match status" value="1"/>
</dbReference>
<dbReference type="EMBL" id="JRVC01000028">
    <property type="protein sequence ID" value="KHS42561.1"/>
    <property type="molecule type" value="Genomic_DNA"/>
</dbReference>
<protein>
    <submittedName>
        <fullName evidence="2">GCN5-like N-acetyltransferase</fullName>
    </submittedName>
</protein>
<gene>
    <name evidence="2" type="ORF">NJ75_04122</name>
</gene>
<dbReference type="PATRIC" id="fig|48936.3.peg.4151"/>
<reference evidence="2 3" key="1">
    <citation type="submission" date="2014-10" db="EMBL/GenBank/DDBJ databases">
        <title>Draft genome sequence of Novosphingobium subterraneum DSM 12447.</title>
        <authorList>
            <person name="Gan H.M."/>
            <person name="Gan H.Y."/>
            <person name="Savka M.A."/>
        </authorList>
    </citation>
    <scope>NUCLEOTIDE SEQUENCE [LARGE SCALE GENOMIC DNA]</scope>
    <source>
        <strain evidence="2 3">DSM 12447</strain>
    </source>
</reference>
<comment type="caution">
    <text evidence="2">The sequence shown here is derived from an EMBL/GenBank/DDBJ whole genome shotgun (WGS) entry which is preliminary data.</text>
</comment>
<dbReference type="PANTHER" id="PTHR43610">
    <property type="entry name" value="BLL6696 PROTEIN"/>
    <property type="match status" value="1"/>
</dbReference>
<keyword evidence="3" id="KW-1185">Reference proteome</keyword>
<dbReference type="InterPro" id="IPR000182">
    <property type="entry name" value="GNAT_dom"/>
</dbReference>
<organism evidence="2 3">
    <name type="scientific">Novosphingobium subterraneum</name>
    <dbReference type="NCBI Taxonomy" id="48936"/>
    <lineage>
        <taxon>Bacteria</taxon>
        <taxon>Pseudomonadati</taxon>
        <taxon>Pseudomonadota</taxon>
        <taxon>Alphaproteobacteria</taxon>
        <taxon>Sphingomonadales</taxon>
        <taxon>Sphingomonadaceae</taxon>
        <taxon>Novosphingobium</taxon>
    </lineage>
</organism>